<evidence type="ECO:0000256" key="1">
    <source>
        <dbReference type="SAM" id="MobiDB-lite"/>
    </source>
</evidence>
<dbReference type="EMBL" id="BAAALG010000007">
    <property type="protein sequence ID" value="GAA1100958.1"/>
    <property type="molecule type" value="Genomic_DNA"/>
</dbReference>
<sequence length="66" mass="7552">MNDRTADSSPNAETAWQRRKRLAEIFGDSAPSSTKDDRDPEESRRSDARASEEWLKRQVPPHHGSM</sequence>
<evidence type="ECO:0000313" key="3">
    <source>
        <dbReference type="Proteomes" id="UP001501581"/>
    </source>
</evidence>
<feature type="region of interest" description="Disordered" evidence="1">
    <location>
        <begin position="23"/>
        <end position="66"/>
    </location>
</feature>
<proteinExistence type="predicted"/>
<protein>
    <submittedName>
        <fullName evidence="2">Uncharacterized protein</fullName>
    </submittedName>
</protein>
<name>A0ABN1TUA2_9ACTN</name>
<feature type="compositionally biased region" description="Basic and acidic residues" evidence="1">
    <location>
        <begin position="34"/>
        <end position="56"/>
    </location>
</feature>
<accession>A0ABN1TUA2</accession>
<comment type="caution">
    <text evidence="2">The sequence shown here is derived from an EMBL/GenBank/DDBJ whole genome shotgun (WGS) entry which is preliminary data.</text>
</comment>
<dbReference type="Proteomes" id="UP001501581">
    <property type="component" value="Unassembled WGS sequence"/>
</dbReference>
<keyword evidence="3" id="KW-1185">Reference proteome</keyword>
<dbReference type="RefSeq" id="WP_343993686.1">
    <property type="nucleotide sequence ID" value="NZ_BAAALG010000007.1"/>
</dbReference>
<reference evidence="2 3" key="1">
    <citation type="journal article" date="2019" name="Int. J. Syst. Evol. Microbiol.">
        <title>The Global Catalogue of Microorganisms (GCM) 10K type strain sequencing project: providing services to taxonomists for standard genome sequencing and annotation.</title>
        <authorList>
            <consortium name="The Broad Institute Genomics Platform"/>
            <consortium name="The Broad Institute Genome Sequencing Center for Infectious Disease"/>
            <person name="Wu L."/>
            <person name="Ma J."/>
        </authorList>
    </citation>
    <scope>NUCLEOTIDE SEQUENCE [LARGE SCALE GENOMIC DNA]</scope>
    <source>
        <strain evidence="2 3">JCM 13008</strain>
    </source>
</reference>
<organism evidence="2 3">
    <name type="scientific">Nocardioides dubius</name>
    <dbReference type="NCBI Taxonomy" id="317019"/>
    <lineage>
        <taxon>Bacteria</taxon>
        <taxon>Bacillati</taxon>
        <taxon>Actinomycetota</taxon>
        <taxon>Actinomycetes</taxon>
        <taxon>Propionibacteriales</taxon>
        <taxon>Nocardioidaceae</taxon>
        <taxon>Nocardioides</taxon>
    </lineage>
</organism>
<evidence type="ECO:0000313" key="2">
    <source>
        <dbReference type="EMBL" id="GAA1100958.1"/>
    </source>
</evidence>
<gene>
    <name evidence="2" type="ORF">GCM10009668_18840</name>
</gene>